<sequence length="60" mass="6406">MLSTTTSCSRPTRMTFLRRGRIHPSPSFPGARFVAILLGDDGTGARNGRGDSADDFHAIG</sequence>
<protein>
    <submittedName>
        <fullName evidence="1">Uncharacterized protein</fullName>
    </submittedName>
</protein>
<organism evidence="1 2">
    <name type="scientific">Trichomalopsis sarcophagae</name>
    <dbReference type="NCBI Taxonomy" id="543379"/>
    <lineage>
        <taxon>Eukaryota</taxon>
        <taxon>Metazoa</taxon>
        <taxon>Ecdysozoa</taxon>
        <taxon>Arthropoda</taxon>
        <taxon>Hexapoda</taxon>
        <taxon>Insecta</taxon>
        <taxon>Pterygota</taxon>
        <taxon>Neoptera</taxon>
        <taxon>Endopterygota</taxon>
        <taxon>Hymenoptera</taxon>
        <taxon>Apocrita</taxon>
        <taxon>Proctotrupomorpha</taxon>
        <taxon>Chalcidoidea</taxon>
        <taxon>Pteromalidae</taxon>
        <taxon>Pteromalinae</taxon>
        <taxon>Trichomalopsis</taxon>
    </lineage>
</organism>
<reference evidence="1 2" key="1">
    <citation type="journal article" date="2017" name="Curr. Biol.">
        <title>The Evolution of Venom by Co-option of Single-Copy Genes.</title>
        <authorList>
            <person name="Martinson E.O."/>
            <person name="Mrinalini"/>
            <person name="Kelkar Y.D."/>
            <person name="Chang C.H."/>
            <person name="Werren J.H."/>
        </authorList>
    </citation>
    <scope>NUCLEOTIDE SEQUENCE [LARGE SCALE GENOMIC DNA]</scope>
    <source>
        <strain evidence="1 2">Alberta</strain>
        <tissue evidence="1">Whole body</tissue>
    </source>
</reference>
<keyword evidence="2" id="KW-1185">Reference proteome</keyword>
<dbReference type="AlphaFoldDB" id="A0A232F0U2"/>
<accession>A0A232F0U2</accession>
<comment type="caution">
    <text evidence="1">The sequence shown here is derived from an EMBL/GenBank/DDBJ whole genome shotgun (WGS) entry which is preliminary data.</text>
</comment>
<dbReference type="EMBL" id="NNAY01001376">
    <property type="protein sequence ID" value="OXU24189.1"/>
    <property type="molecule type" value="Genomic_DNA"/>
</dbReference>
<evidence type="ECO:0000313" key="1">
    <source>
        <dbReference type="EMBL" id="OXU24189.1"/>
    </source>
</evidence>
<name>A0A232F0U2_9HYME</name>
<evidence type="ECO:0000313" key="2">
    <source>
        <dbReference type="Proteomes" id="UP000215335"/>
    </source>
</evidence>
<dbReference type="Proteomes" id="UP000215335">
    <property type="component" value="Unassembled WGS sequence"/>
</dbReference>
<proteinExistence type="predicted"/>
<gene>
    <name evidence="1" type="ORF">TSAR_014510</name>
</gene>